<dbReference type="Pfam" id="PF04851">
    <property type="entry name" value="ResIII"/>
    <property type="match status" value="1"/>
</dbReference>
<dbReference type="InterPro" id="IPR014001">
    <property type="entry name" value="Helicase_ATP-bd"/>
</dbReference>
<dbReference type="PROSITE" id="PS51192">
    <property type="entry name" value="HELICASE_ATP_BIND_1"/>
    <property type="match status" value="1"/>
</dbReference>
<dbReference type="InterPro" id="IPR006935">
    <property type="entry name" value="Helicase/UvrB_N"/>
</dbReference>
<reference evidence="3 4" key="3">
    <citation type="journal article" date="2022" name="Int. J. Syst. Evol. Microbiol.">
        <title>Strains of Bradyrhizobium barranii sp. nov. associated with legumes native to Canada are symbionts of soybeans and belong to different subspecies (subsp. barranii subsp. nov. and subsp. apii subsp. nov.) and symbiovars (sv. glycinearum and sv. septentrionale).</title>
        <authorList>
            <person name="Bromfield E.S.P."/>
            <person name="Cloutier S."/>
            <person name="Wasai-Hara S."/>
            <person name="Minamisawa K."/>
        </authorList>
    </citation>
    <scope>NUCLEOTIDE SEQUENCE [LARGE SCALE GENOMIC DNA]</scope>
    <source>
        <strain evidence="3 4">323S2</strain>
    </source>
</reference>
<dbReference type="PANTHER" id="PTHR47396">
    <property type="entry name" value="TYPE I RESTRICTION ENZYME ECOKI R PROTEIN"/>
    <property type="match status" value="1"/>
</dbReference>
<feature type="domain" description="Helicase ATP-binding" evidence="1">
    <location>
        <begin position="181"/>
        <end position="318"/>
    </location>
</feature>
<dbReference type="GO" id="GO:0005829">
    <property type="term" value="C:cytosol"/>
    <property type="evidence" value="ECO:0007669"/>
    <property type="project" value="TreeGrafter"/>
</dbReference>
<sequence>MLCYNQRPSDSAEPCTTMNAGLKPSEGGVSALGPVVLPEVEFVKKFRLGRHVSLLRSSQTVEILRVVRELAYGRTSFDVWELATGDRVMVVDRKLRAIPQGITGVLEATDRGYRWQWHTLLEDFTSRVNGAAGAVADDIQKAWKDNFHFRMEEADATGVVLRGNEGLRPPQIGALHAIGAHWSIFPHEVATVVMPTGTGKTETMLCTVVNYRQGPTLVIVPSRALRAQTLKKFRTLGLLRDLGLVDPTILNPIVGVVTKEPSSEEDLEIFRGCNVVIAVMASLGAPGVAPFRPRIAAAFSSLFVDEAHRMLHPAKVIGRWWYRSFGCSLCVIPSAQRCTLGAVIEALPVDRACDNSGNGRERPERADIVFEDHP</sequence>
<dbReference type="InterPro" id="IPR050742">
    <property type="entry name" value="Helicase_Restrict-Modif_Enz"/>
</dbReference>
<dbReference type="Proteomes" id="UP000564836">
    <property type="component" value="Chromosome"/>
</dbReference>
<keyword evidence="2" id="KW-0347">Helicase</keyword>
<reference evidence="2" key="2">
    <citation type="submission" date="2020-06" db="EMBL/GenBank/DDBJ databases">
        <title>Whole Genome Sequence of Bradyrhizobium sp. Strain 323S2.</title>
        <authorList>
            <person name="Bromfield E.S.P."/>
        </authorList>
    </citation>
    <scope>NUCLEOTIDE SEQUENCE [LARGE SCALE GENOMIC DNA]</scope>
    <source>
        <strain evidence="2">323S2</strain>
    </source>
</reference>
<dbReference type="AlphaFoldDB" id="A0A7Z0Q9A9"/>
<dbReference type="SMART" id="SM00487">
    <property type="entry name" value="DEXDc"/>
    <property type="match status" value="1"/>
</dbReference>
<evidence type="ECO:0000313" key="4">
    <source>
        <dbReference type="Proteomes" id="UP000564836"/>
    </source>
</evidence>
<dbReference type="GO" id="GO:0004386">
    <property type="term" value="F:helicase activity"/>
    <property type="evidence" value="ECO:0007669"/>
    <property type="project" value="UniProtKB-KW"/>
</dbReference>
<dbReference type="RefSeq" id="WP_166345992.1">
    <property type="nucleotide sequence ID" value="NZ_CP088280.1"/>
</dbReference>
<protein>
    <submittedName>
        <fullName evidence="2">DEAD/DEAH box helicase family protein</fullName>
    </submittedName>
</protein>
<reference evidence="3 4" key="1">
    <citation type="journal article" date="2017" name="Syst. Appl. Microbiol.">
        <title>Soybeans inoculated with root zone soils of Canadian native legumes harbour diverse and novel Bradyrhizobium spp. that possess agricultural potential.</title>
        <authorList>
            <person name="Bromfield E.S.P."/>
            <person name="Cloutier S."/>
            <person name="Tambong J.T."/>
            <person name="Tran Thi T.V."/>
        </authorList>
    </citation>
    <scope>NUCLEOTIDE SEQUENCE [LARGE SCALE GENOMIC DNA]</scope>
    <source>
        <strain evidence="3 4">323S2</strain>
    </source>
</reference>
<dbReference type="EMBL" id="JACBFH010000001">
    <property type="protein sequence ID" value="NYY89651.1"/>
    <property type="molecule type" value="Genomic_DNA"/>
</dbReference>
<dbReference type="GO" id="GO:0005524">
    <property type="term" value="F:ATP binding"/>
    <property type="evidence" value="ECO:0007669"/>
    <property type="project" value="InterPro"/>
</dbReference>
<organism evidence="2">
    <name type="scientific">Bradyrhizobium barranii subsp. barranii</name>
    <dbReference type="NCBI Taxonomy" id="2823807"/>
    <lineage>
        <taxon>Bacteria</taxon>
        <taxon>Pseudomonadati</taxon>
        <taxon>Pseudomonadota</taxon>
        <taxon>Alphaproteobacteria</taxon>
        <taxon>Hyphomicrobiales</taxon>
        <taxon>Nitrobacteraceae</taxon>
        <taxon>Bradyrhizobium</taxon>
        <taxon>Bradyrhizobium barranii</taxon>
    </lineage>
</organism>
<dbReference type="Gene3D" id="3.40.50.300">
    <property type="entry name" value="P-loop containing nucleotide triphosphate hydrolases"/>
    <property type="match status" value="1"/>
</dbReference>
<dbReference type="EMBL" id="CP088280">
    <property type="protein sequence ID" value="UGX94283.1"/>
    <property type="molecule type" value="Genomic_DNA"/>
</dbReference>
<evidence type="ECO:0000313" key="2">
    <source>
        <dbReference type="EMBL" id="NYY89651.1"/>
    </source>
</evidence>
<proteinExistence type="predicted"/>
<keyword evidence="2" id="KW-0547">Nucleotide-binding</keyword>
<evidence type="ECO:0000313" key="3">
    <source>
        <dbReference type="EMBL" id="UGX94283.1"/>
    </source>
</evidence>
<dbReference type="GO" id="GO:0016787">
    <property type="term" value="F:hydrolase activity"/>
    <property type="evidence" value="ECO:0007669"/>
    <property type="project" value="InterPro"/>
</dbReference>
<keyword evidence="2" id="KW-0378">Hydrolase</keyword>
<accession>A0A7Z0Q9A9</accession>
<dbReference type="PANTHER" id="PTHR47396:SF1">
    <property type="entry name" value="ATP-DEPENDENT HELICASE IRC3-RELATED"/>
    <property type="match status" value="1"/>
</dbReference>
<dbReference type="GO" id="GO:0003677">
    <property type="term" value="F:DNA binding"/>
    <property type="evidence" value="ECO:0007669"/>
    <property type="project" value="InterPro"/>
</dbReference>
<evidence type="ECO:0000259" key="1">
    <source>
        <dbReference type="PROSITE" id="PS51192"/>
    </source>
</evidence>
<dbReference type="InterPro" id="IPR027417">
    <property type="entry name" value="P-loop_NTPase"/>
</dbReference>
<name>A0A7Z0Q9A9_9BRAD</name>
<gene>
    <name evidence="3" type="ORF">G6321_00053620</name>
    <name evidence="2" type="ORF">G6321_14820</name>
</gene>
<dbReference type="SUPFAM" id="SSF52540">
    <property type="entry name" value="P-loop containing nucleoside triphosphate hydrolases"/>
    <property type="match status" value="1"/>
</dbReference>
<keyword evidence="2" id="KW-0067">ATP-binding</keyword>